<reference evidence="1" key="1">
    <citation type="submission" date="2019-08" db="EMBL/GenBank/DDBJ databases">
        <authorList>
            <person name="Kucharzyk K."/>
            <person name="Murdoch R.W."/>
            <person name="Higgins S."/>
            <person name="Loffler F."/>
        </authorList>
    </citation>
    <scope>NUCLEOTIDE SEQUENCE</scope>
</reference>
<organism evidence="1">
    <name type="scientific">bioreactor metagenome</name>
    <dbReference type="NCBI Taxonomy" id="1076179"/>
    <lineage>
        <taxon>unclassified sequences</taxon>
        <taxon>metagenomes</taxon>
        <taxon>ecological metagenomes</taxon>
    </lineage>
</organism>
<name>A0A645HZL4_9ZZZZ</name>
<evidence type="ECO:0000313" key="1">
    <source>
        <dbReference type="EMBL" id="MPN44491.1"/>
    </source>
</evidence>
<sequence length="188" mass="20946">MDFNHHGVFVSFFPTYRLHQPPLNIPAIFRFVPELFGNHDFDFIGDMRVHIGQLNLFFGFQVQHRNFGNIGCVAPAQRHHFAIFAEIIRKNLTFALGNLVNLLGFHVHIIDMGGTMIMCLKVDARSAFIKDKTVSTVAHAAIGSAGISNGNIKIRREDVLRRFTAVGRCMINFSMGSTGKFAVAAGKD</sequence>
<dbReference type="EMBL" id="VSSQ01103634">
    <property type="protein sequence ID" value="MPN44491.1"/>
    <property type="molecule type" value="Genomic_DNA"/>
</dbReference>
<comment type="caution">
    <text evidence="1">The sequence shown here is derived from an EMBL/GenBank/DDBJ whole genome shotgun (WGS) entry which is preliminary data.</text>
</comment>
<protein>
    <submittedName>
        <fullName evidence="1">Uncharacterized protein</fullName>
    </submittedName>
</protein>
<dbReference type="AlphaFoldDB" id="A0A645HZL4"/>
<gene>
    <name evidence="1" type="ORF">SDC9_192056</name>
</gene>
<proteinExistence type="predicted"/>
<accession>A0A645HZL4</accession>